<organism evidence="1 2">
    <name type="scientific">Aquibacillus salsiterrae</name>
    <dbReference type="NCBI Taxonomy" id="2950439"/>
    <lineage>
        <taxon>Bacteria</taxon>
        <taxon>Bacillati</taxon>
        <taxon>Bacillota</taxon>
        <taxon>Bacilli</taxon>
        <taxon>Bacillales</taxon>
        <taxon>Bacillaceae</taxon>
        <taxon>Aquibacillus</taxon>
    </lineage>
</organism>
<keyword evidence="2" id="KW-1185">Reference proteome</keyword>
<dbReference type="Proteomes" id="UP001145069">
    <property type="component" value="Unassembled WGS sequence"/>
</dbReference>
<reference evidence="1" key="1">
    <citation type="submission" date="2022-06" db="EMBL/GenBank/DDBJ databases">
        <title>Aquibacillus sp. a new bacterium isolated from soil saline samples.</title>
        <authorList>
            <person name="Galisteo C."/>
            <person name="De La Haba R."/>
            <person name="Sanchez-Porro C."/>
            <person name="Ventosa A."/>
        </authorList>
    </citation>
    <scope>NUCLEOTIDE SEQUENCE</scope>
    <source>
        <strain evidence="1">3ASR75-54</strain>
    </source>
</reference>
<dbReference type="InterPro" id="IPR004027">
    <property type="entry name" value="SEC_C_motif"/>
</dbReference>
<gene>
    <name evidence="1" type="ORF">NC799_09435</name>
</gene>
<name>A0A9X4AGC7_9BACI</name>
<dbReference type="Gene3D" id="3.10.450.50">
    <property type="match status" value="1"/>
</dbReference>
<evidence type="ECO:0000313" key="2">
    <source>
        <dbReference type="Proteomes" id="UP001145069"/>
    </source>
</evidence>
<sequence length="653" mass="75951">MTVGRNDLCPCGSGKKYKKCCMSNVVSLNAVIGDELDKLQEELLEFADEHYFMEVAEVLEDEFDDVEVDEREQGELLSFLLTQWIIFNVEFDQNKTILDKFIENKAKSVRPSTLNRLKEWTRSTPVFSVVKEVADDSHLVVEDVITRKVRKIKLWRDHEPIGVDDAIFGYLLPYGEYYQYFYFGLDMPADESQQVVRMFTEMFEASPTTDAEEFMQVVYPEFIKLLVTGGEALPLPEYNWTNPLHETVANLFEKKCMELGDFSPAYIEIGKMYWYTFCQKEDPNFRKPQMYAAGLHYFVDMNTPWISEYSQKDLAEIYNTSAGSVSKVYRMLEDVLDDVFDEEQLSDVLSKFHQIDDDDDDFFDDEMGLNPFSLEKTMGDITKAISEKDFDSLEEVDEFLQLLIDQPDLISQDNSDAKRAQELIYDAYDKPALERVEIAKKALELDPNCVDAYNLLGDHEVNPTKALQLYKTGMEIGEKELGKQFLKDNKGMFWGLIETRPFMRAKFNYASLLREFDEKAAIKQFEELLELNENDNQGVRDILGRLYLEDNNIDDAKRMLQRFDENRAVNAYQDILIDYLLHGLSEKLEELLNDAKKVNPYVIDFLTKKEEVPDSIIGVYQPGDKNEAAMYASDFLHLWEDEKELIDWLKKKS</sequence>
<dbReference type="SUPFAM" id="SSF48452">
    <property type="entry name" value="TPR-like"/>
    <property type="match status" value="1"/>
</dbReference>
<protein>
    <submittedName>
        <fullName evidence="1">SEC-C metal-binding domain-containing protein</fullName>
    </submittedName>
</protein>
<comment type="caution">
    <text evidence="1">The sequence shown here is derived from an EMBL/GenBank/DDBJ whole genome shotgun (WGS) entry which is preliminary data.</text>
</comment>
<proteinExistence type="predicted"/>
<dbReference type="RefSeq" id="WP_272446208.1">
    <property type="nucleotide sequence ID" value="NZ_JAMQKC010000006.1"/>
</dbReference>
<dbReference type="AlphaFoldDB" id="A0A9X4AGC7"/>
<evidence type="ECO:0000313" key="1">
    <source>
        <dbReference type="EMBL" id="MDC3417145.1"/>
    </source>
</evidence>
<dbReference type="EMBL" id="JAMQKC010000006">
    <property type="protein sequence ID" value="MDC3417145.1"/>
    <property type="molecule type" value="Genomic_DNA"/>
</dbReference>
<accession>A0A9X4AGC7</accession>
<dbReference type="Pfam" id="PF02810">
    <property type="entry name" value="SEC-C"/>
    <property type="match status" value="1"/>
</dbReference>
<dbReference type="Gene3D" id="1.25.40.10">
    <property type="entry name" value="Tetratricopeptide repeat domain"/>
    <property type="match status" value="1"/>
</dbReference>
<dbReference type="SUPFAM" id="SSF103642">
    <property type="entry name" value="Sec-C motif"/>
    <property type="match status" value="1"/>
</dbReference>
<dbReference type="InterPro" id="IPR011990">
    <property type="entry name" value="TPR-like_helical_dom_sf"/>
</dbReference>